<keyword evidence="1" id="KW-0732">Signal</keyword>
<comment type="caution">
    <text evidence="3">The sequence shown here is derived from an EMBL/GenBank/DDBJ whole genome shotgun (WGS) entry which is preliminary data.</text>
</comment>
<dbReference type="InterPro" id="IPR025665">
    <property type="entry name" value="Beta-barrel_OMP_2"/>
</dbReference>
<reference evidence="3 4" key="1">
    <citation type="submission" date="2020-08" db="EMBL/GenBank/DDBJ databases">
        <title>Genomic Encyclopedia of Type Strains, Phase IV (KMG-IV): sequencing the most valuable type-strain genomes for metagenomic binning, comparative biology and taxonomic classification.</title>
        <authorList>
            <person name="Goeker M."/>
        </authorList>
    </citation>
    <scope>NUCLEOTIDE SEQUENCE [LARGE SCALE GENOMIC DNA]</scope>
    <source>
        <strain evidence="3 4">DSM 102044</strain>
    </source>
</reference>
<dbReference type="AlphaFoldDB" id="A0A841MLH6"/>
<organism evidence="3 4">
    <name type="scientific">Algoriphagus iocasae</name>
    <dbReference type="NCBI Taxonomy" id="1836499"/>
    <lineage>
        <taxon>Bacteria</taxon>
        <taxon>Pseudomonadati</taxon>
        <taxon>Bacteroidota</taxon>
        <taxon>Cytophagia</taxon>
        <taxon>Cytophagales</taxon>
        <taxon>Cyclobacteriaceae</taxon>
        <taxon>Algoriphagus</taxon>
    </lineage>
</organism>
<accession>A0A841MLH6</accession>
<evidence type="ECO:0000313" key="4">
    <source>
        <dbReference type="Proteomes" id="UP000588604"/>
    </source>
</evidence>
<dbReference type="Proteomes" id="UP000588604">
    <property type="component" value="Unassembled WGS sequence"/>
</dbReference>
<protein>
    <recommendedName>
        <fullName evidence="2">Outer membrane protein beta-barrel domain-containing protein</fullName>
    </recommendedName>
</protein>
<feature type="signal peptide" evidence="1">
    <location>
        <begin position="1"/>
        <end position="19"/>
    </location>
</feature>
<name>A0A841MLH6_9BACT</name>
<feature type="domain" description="Outer membrane protein beta-barrel" evidence="2">
    <location>
        <begin position="18"/>
        <end position="175"/>
    </location>
</feature>
<evidence type="ECO:0000256" key="1">
    <source>
        <dbReference type="SAM" id="SignalP"/>
    </source>
</evidence>
<sequence length="195" mass="20858">MRNVLLVLIAFLFTFSLQAQDLNFGLRGGPSFTTLGGEEGGDGSKFKVGFHIGGYINLPLSETLQFEPGIQFATKGAKGTEAGTTTSIRNGYLDIPLLLKYQGAGNLFILAGAQPSFLMSSALIVGNGDNKVTVDGKDTRDLWKGTDFAAVVGFGFNLGSQMNIQTTYEHGFANVSEFSDTVFNRGFKLSIGKSF</sequence>
<evidence type="ECO:0000259" key="2">
    <source>
        <dbReference type="Pfam" id="PF13568"/>
    </source>
</evidence>
<evidence type="ECO:0000313" key="3">
    <source>
        <dbReference type="EMBL" id="MBB6326337.1"/>
    </source>
</evidence>
<dbReference type="Pfam" id="PF13568">
    <property type="entry name" value="OMP_b-brl_2"/>
    <property type="match status" value="1"/>
</dbReference>
<proteinExistence type="predicted"/>
<feature type="chain" id="PRO_5032483051" description="Outer membrane protein beta-barrel domain-containing protein" evidence="1">
    <location>
        <begin position="20"/>
        <end position="195"/>
    </location>
</feature>
<dbReference type="EMBL" id="JACIJO010000002">
    <property type="protein sequence ID" value="MBB6326337.1"/>
    <property type="molecule type" value="Genomic_DNA"/>
</dbReference>
<keyword evidence="4" id="KW-1185">Reference proteome</keyword>
<gene>
    <name evidence="3" type="ORF">FHS59_001965</name>
</gene>
<dbReference type="RefSeq" id="WP_184494948.1">
    <property type="nucleotide sequence ID" value="NZ_JACIJO010000002.1"/>
</dbReference>